<feature type="compositionally biased region" description="Pro residues" evidence="1">
    <location>
        <begin position="687"/>
        <end position="702"/>
    </location>
</feature>
<feature type="compositionally biased region" description="Basic and acidic residues" evidence="1">
    <location>
        <begin position="749"/>
        <end position="763"/>
    </location>
</feature>
<dbReference type="AlphaFoldDB" id="A0AAE7CT07"/>
<gene>
    <name evidence="3" type="ORF">GU334_02350</name>
</gene>
<proteinExistence type="predicted"/>
<protein>
    <recommendedName>
        <fullName evidence="5">Gram-positive cocci surface proteins LPxTG domain-containing protein</fullName>
    </recommendedName>
</protein>
<keyword evidence="2" id="KW-1133">Transmembrane helix</keyword>
<dbReference type="Pfam" id="PF18483">
    <property type="entry name" value="Lectin_L-type_dom"/>
    <property type="match status" value="1"/>
</dbReference>
<dbReference type="Gene3D" id="2.60.120.200">
    <property type="match status" value="1"/>
</dbReference>
<dbReference type="SUPFAM" id="SSF49899">
    <property type="entry name" value="Concanavalin A-like lectins/glucanases"/>
    <property type="match status" value="1"/>
</dbReference>
<feature type="region of interest" description="Disordered" evidence="1">
    <location>
        <begin position="103"/>
        <end position="124"/>
    </location>
</feature>
<dbReference type="EMBL" id="CP047628">
    <property type="protein sequence ID" value="QIW57832.1"/>
    <property type="molecule type" value="Genomic_DNA"/>
</dbReference>
<name>A0AAE7CT07_9LACT</name>
<dbReference type="InterPro" id="IPR013320">
    <property type="entry name" value="ConA-like_dom_sf"/>
</dbReference>
<accession>A0AAE7CT07</accession>
<evidence type="ECO:0008006" key="5">
    <source>
        <dbReference type="Google" id="ProtNLM"/>
    </source>
</evidence>
<sequence length="792" mass="84668">MAQKQKNKSLKEHRFLVQAGAFVAIAAGAIRGGFFGESEKVKETVDTDKALAETNEVTCVISDFNNVNTAELTPTLTVGGDDSVATSNDLAYAAELTPVGAGLEATGNDQTKPVKTPDGLTSAKQVSSADHNESNLSYGQAKHIADANGAAVSTDAKDSVIGTPENKAPDEVKNSISGFEDVAIDSNGNVSRGTYTSADKSQTAIVGDVTTTIGTPVQKSTENGDILPEYDTVTDKTADGKTIVSDVVTMSKDGKTTLYATINGDVAPSMVYDENGNSVQLGNVNVGQTYYSDAQKTSKVIFTKNKPGKNVDETKGFTIPKHINDAVTGQNIVNSATLDQANNVIQLTPDKNDQAGTAILGSDKGIDLSQDFDLDASVNLGSHSVEKSDGGTNKWVKKEDGEWVQVHTGPEKGGDGISFGFNPIGNDDVGHWGNSFGLGYLNNSFGFKLDTYYNNIKDVMADNASQYNNKKLSEAHGSLPYGPDPLQTKSDGTPQDNMNGHSFGAFIYTDSNGTVHTYGDTYDGEGGNPYFIDDPSQGQNKGIGQMDIATINASESKESQLASIISGNNGQTTPWQNIKIHYDAASQTMTITYQGHTWTQDISEWLKEAGTNVKFMISGSTGYASNLQQVKINALIYTSSPEQAWEEIAKSSVTTWKEAPVNHQQSLQLNDNKYQVNWQEQAFTDIPEPPVTPDDPEPPATPSVPNTPDVPAPQHNVPPKTPEQPNMPQTPKPSGPSLISKGTYAQGDSNDKIRLPRTGENKELGTKTTGVLLTVVAATFGMLAFWKKRKKM</sequence>
<feature type="region of interest" description="Disordered" evidence="1">
    <location>
        <begin position="473"/>
        <end position="497"/>
    </location>
</feature>
<feature type="compositionally biased region" description="Polar residues" evidence="1">
    <location>
        <begin position="487"/>
        <end position="497"/>
    </location>
</feature>
<evidence type="ECO:0000256" key="1">
    <source>
        <dbReference type="SAM" id="MobiDB-lite"/>
    </source>
</evidence>
<feature type="region of interest" description="Disordered" evidence="1">
    <location>
        <begin position="685"/>
        <end position="763"/>
    </location>
</feature>
<feature type="transmembrane region" description="Helical" evidence="2">
    <location>
        <begin position="768"/>
        <end position="786"/>
    </location>
</feature>
<reference evidence="3 4" key="1">
    <citation type="submission" date="2019-12" db="EMBL/GenBank/DDBJ databases">
        <title>Whole genome sequences of Lactococcus raffinolactis strains isolated from sewage.</title>
        <authorList>
            <person name="Ybazeta G."/>
            <person name="Ross M."/>
            <person name="Brabant-Kirwan D."/>
            <person name="Saleh M."/>
            <person name="Dillon J.A."/>
            <person name="Splinter K."/>
            <person name="Nokhbeh R."/>
        </authorList>
    </citation>
    <scope>NUCLEOTIDE SEQUENCE [LARGE SCALE GENOMIC DNA]</scope>
    <source>
        <strain evidence="3 4">Lr_19_14</strain>
    </source>
</reference>
<evidence type="ECO:0000313" key="4">
    <source>
        <dbReference type="Proteomes" id="UP000501558"/>
    </source>
</evidence>
<evidence type="ECO:0000256" key="2">
    <source>
        <dbReference type="SAM" id="Phobius"/>
    </source>
</evidence>
<dbReference type="Proteomes" id="UP000501558">
    <property type="component" value="Chromosome"/>
</dbReference>
<keyword evidence="2" id="KW-0472">Membrane</keyword>
<evidence type="ECO:0000313" key="3">
    <source>
        <dbReference type="EMBL" id="QIW57832.1"/>
    </source>
</evidence>
<organism evidence="3 4">
    <name type="scientific">Pseudolactococcus raffinolactis</name>
    <dbReference type="NCBI Taxonomy" id="1366"/>
    <lineage>
        <taxon>Bacteria</taxon>
        <taxon>Bacillati</taxon>
        <taxon>Bacillota</taxon>
        <taxon>Bacilli</taxon>
        <taxon>Lactobacillales</taxon>
        <taxon>Streptococcaceae</taxon>
        <taxon>Pseudolactococcus</taxon>
    </lineage>
</organism>
<keyword evidence="4" id="KW-1185">Reference proteome</keyword>
<keyword evidence="2" id="KW-0812">Transmembrane</keyword>
<dbReference type="RefSeq" id="WP_167841067.1">
    <property type="nucleotide sequence ID" value="NZ_CP047628.1"/>
</dbReference>